<keyword evidence="2" id="KW-1185">Reference proteome</keyword>
<name>A0ABV6MLM8_9PSEU</name>
<dbReference type="InterPro" id="IPR036457">
    <property type="entry name" value="PPM-type-like_dom_sf"/>
</dbReference>
<dbReference type="SUPFAM" id="SSF81606">
    <property type="entry name" value="PP2C-like"/>
    <property type="match status" value="1"/>
</dbReference>
<dbReference type="EMBL" id="JBHLUD010000001">
    <property type="protein sequence ID" value="MFC0541189.1"/>
    <property type="molecule type" value="Genomic_DNA"/>
</dbReference>
<dbReference type="RefSeq" id="WP_273940025.1">
    <property type="nucleotide sequence ID" value="NZ_CP097263.1"/>
</dbReference>
<reference evidence="1 2" key="1">
    <citation type="submission" date="2024-09" db="EMBL/GenBank/DDBJ databases">
        <authorList>
            <person name="Sun Q."/>
            <person name="Mori K."/>
        </authorList>
    </citation>
    <scope>NUCLEOTIDE SEQUENCE [LARGE SCALE GENOMIC DNA]</scope>
    <source>
        <strain evidence="1 2">TBRC 1432</strain>
    </source>
</reference>
<accession>A0ABV6MLM8</accession>
<protein>
    <recommendedName>
        <fullName evidence="3">Protein phosphatase 2C-like protein</fullName>
    </recommendedName>
</protein>
<evidence type="ECO:0000313" key="1">
    <source>
        <dbReference type="EMBL" id="MFC0541189.1"/>
    </source>
</evidence>
<gene>
    <name evidence="1" type="ORF">ACFFH7_06825</name>
</gene>
<evidence type="ECO:0008006" key="3">
    <source>
        <dbReference type="Google" id="ProtNLM"/>
    </source>
</evidence>
<dbReference type="Gene3D" id="3.60.40.10">
    <property type="entry name" value="PPM-type phosphatase domain"/>
    <property type="match status" value="1"/>
</dbReference>
<sequence length="265" mass="28764">MRTELLSVPGEPARANEDFAAISPLGAAVVLDGVTPPPDGQTGCVHTVTWFVQQLGPALLDQAAGRRDQSLADCLADAIGQTKAKHEDTCDLSHRRTPQATVVALRWDEKRVEYLVLSDSVLLLDIEGTVTPLLDGRLDEVTGRPEMREIRYTPGYFDALESLRNADGGFYTAAADAEVAKRAVTGQLPRNDVRAAVAMSDGASRWSEVFHFGDWTDLFGQAEKSVEGLVDAVRAAETADPDRKDFPRGKARDDASVVFIELADR</sequence>
<evidence type="ECO:0000313" key="2">
    <source>
        <dbReference type="Proteomes" id="UP001589810"/>
    </source>
</evidence>
<comment type="caution">
    <text evidence="1">The sequence shown here is derived from an EMBL/GenBank/DDBJ whole genome shotgun (WGS) entry which is preliminary data.</text>
</comment>
<proteinExistence type="predicted"/>
<organism evidence="1 2">
    <name type="scientific">Kutzneria chonburiensis</name>
    <dbReference type="NCBI Taxonomy" id="1483604"/>
    <lineage>
        <taxon>Bacteria</taxon>
        <taxon>Bacillati</taxon>
        <taxon>Actinomycetota</taxon>
        <taxon>Actinomycetes</taxon>
        <taxon>Pseudonocardiales</taxon>
        <taxon>Pseudonocardiaceae</taxon>
        <taxon>Kutzneria</taxon>
    </lineage>
</organism>
<dbReference type="Proteomes" id="UP001589810">
    <property type="component" value="Unassembled WGS sequence"/>
</dbReference>